<evidence type="ECO:0000313" key="2">
    <source>
        <dbReference type="Proteomes" id="UP000587396"/>
    </source>
</evidence>
<gene>
    <name evidence="1" type="ORF">H7313_06595</name>
</gene>
<organism evidence="1 2">
    <name type="scientific">Gordonibacter massiliensis</name>
    <name type="common">ex Traore et al. 2017</name>
    <dbReference type="NCBI Taxonomy" id="1841863"/>
    <lineage>
        <taxon>Bacteria</taxon>
        <taxon>Bacillati</taxon>
        <taxon>Actinomycetota</taxon>
        <taxon>Coriobacteriia</taxon>
        <taxon>Eggerthellales</taxon>
        <taxon>Eggerthellaceae</taxon>
        <taxon>Gordonibacter</taxon>
    </lineage>
</organism>
<keyword evidence="2" id="KW-1185">Reference proteome</keyword>
<name>A0A842JBB6_9ACTN</name>
<dbReference type="RefSeq" id="WP_185904906.1">
    <property type="nucleotide sequence ID" value="NZ_JACMSE010000003.1"/>
</dbReference>
<dbReference type="AlphaFoldDB" id="A0A842JBB6"/>
<protein>
    <submittedName>
        <fullName evidence="1">Uncharacterized protein</fullName>
    </submittedName>
</protein>
<accession>A0A842JBB6</accession>
<reference evidence="1 2" key="1">
    <citation type="submission" date="2020-08" db="EMBL/GenBank/DDBJ databases">
        <authorList>
            <person name="Liu C."/>
            <person name="Sun Q."/>
        </authorList>
    </citation>
    <scope>NUCLEOTIDE SEQUENCE [LARGE SCALE GENOMIC DNA]</scope>
    <source>
        <strain evidence="1 2">N22</strain>
    </source>
</reference>
<comment type="caution">
    <text evidence="1">The sequence shown here is derived from an EMBL/GenBank/DDBJ whole genome shotgun (WGS) entry which is preliminary data.</text>
</comment>
<dbReference type="EMBL" id="JACMSE010000003">
    <property type="protein sequence ID" value="MBC2889017.1"/>
    <property type="molecule type" value="Genomic_DNA"/>
</dbReference>
<sequence>MFVPVSDASPLADAELAPGDILRSEYGRTVRTVVSVEGGDVVVRTPKGSIEAIPLQSVRRFWRKIGAET</sequence>
<proteinExistence type="predicted"/>
<evidence type="ECO:0000313" key="1">
    <source>
        <dbReference type="EMBL" id="MBC2889017.1"/>
    </source>
</evidence>
<dbReference type="Proteomes" id="UP000587396">
    <property type="component" value="Unassembled WGS sequence"/>
</dbReference>